<dbReference type="InterPro" id="IPR011989">
    <property type="entry name" value="ARM-like"/>
</dbReference>
<evidence type="ECO:0000256" key="1">
    <source>
        <dbReference type="ARBA" id="ARBA00022737"/>
    </source>
</evidence>
<name>A0A7L0TIS1_PODPO</name>
<feature type="domain" description="Maestro/Maestro-like HEAT-repeats" evidence="3">
    <location>
        <begin position="541"/>
        <end position="737"/>
    </location>
</feature>
<dbReference type="InterPro" id="IPR016024">
    <property type="entry name" value="ARM-type_fold"/>
</dbReference>
<dbReference type="Gene3D" id="1.25.10.10">
    <property type="entry name" value="Leucine-rich Repeat Variant"/>
    <property type="match status" value="1"/>
</dbReference>
<evidence type="ECO:0000313" key="5">
    <source>
        <dbReference type="Proteomes" id="UP000555275"/>
    </source>
</evidence>
<reference evidence="4 5" key="1">
    <citation type="submission" date="2019-09" db="EMBL/GenBank/DDBJ databases">
        <title>Bird 10,000 Genomes (B10K) Project - Family phase.</title>
        <authorList>
            <person name="Zhang G."/>
        </authorList>
    </citation>
    <scope>NUCLEOTIDE SEQUENCE [LARGE SCALE GENOMIC DNA]</scope>
    <source>
        <strain evidence="4">B10K-DU-009-04</strain>
        <tissue evidence="4">Mixed tissue sample</tissue>
    </source>
</reference>
<feature type="non-terminal residue" evidence="4">
    <location>
        <position position="737"/>
    </location>
</feature>
<dbReference type="AlphaFoldDB" id="A0A7L0TIS1"/>
<feature type="domain" description="Maestro-like HEAT-repeats" evidence="2">
    <location>
        <begin position="133"/>
        <end position="339"/>
    </location>
</feature>
<organism evidence="4 5">
    <name type="scientific">Podilymbus podiceps</name>
    <name type="common">Pied-billed grebe</name>
    <dbReference type="NCBI Taxonomy" id="9252"/>
    <lineage>
        <taxon>Eukaryota</taxon>
        <taxon>Metazoa</taxon>
        <taxon>Chordata</taxon>
        <taxon>Craniata</taxon>
        <taxon>Vertebrata</taxon>
        <taxon>Euteleostomi</taxon>
        <taxon>Archelosauria</taxon>
        <taxon>Archosauria</taxon>
        <taxon>Dinosauria</taxon>
        <taxon>Saurischia</taxon>
        <taxon>Theropoda</taxon>
        <taxon>Coelurosauria</taxon>
        <taxon>Aves</taxon>
        <taxon>Neognathae</taxon>
        <taxon>Neoaves</taxon>
        <taxon>Mirandornithes</taxon>
        <taxon>Podicipediformes</taxon>
        <taxon>Podicipedidae</taxon>
        <taxon>Podilymbus</taxon>
    </lineage>
</organism>
<feature type="non-terminal residue" evidence="4">
    <location>
        <position position="1"/>
    </location>
</feature>
<protein>
    <submittedName>
        <fullName evidence="4">MROH5 protein</fullName>
    </submittedName>
</protein>
<dbReference type="PANTHER" id="PTHR23120:SF42">
    <property type="entry name" value="MAESTRO HEAT-LIKE REPEAT FAMILY MEMBER 3"/>
    <property type="match status" value="1"/>
</dbReference>
<accession>A0A7L0TIS1</accession>
<dbReference type="Proteomes" id="UP000555275">
    <property type="component" value="Unassembled WGS sequence"/>
</dbReference>
<proteinExistence type="predicted"/>
<dbReference type="InterPro" id="IPR045206">
    <property type="entry name" value="Maestro_heat-like_prot"/>
</dbReference>
<keyword evidence="5" id="KW-1185">Reference proteome</keyword>
<dbReference type="EMBL" id="VXAO01003335">
    <property type="protein sequence ID" value="NXL54607.1"/>
    <property type="molecule type" value="Genomic_DNA"/>
</dbReference>
<dbReference type="InterPro" id="IPR048465">
    <property type="entry name" value="Maestro-like_HEAT"/>
</dbReference>
<evidence type="ECO:0000259" key="3">
    <source>
        <dbReference type="Pfam" id="PF23227"/>
    </source>
</evidence>
<dbReference type="SUPFAM" id="SSF48371">
    <property type="entry name" value="ARM repeat"/>
    <property type="match status" value="1"/>
</dbReference>
<evidence type="ECO:0000259" key="2">
    <source>
        <dbReference type="Pfam" id="PF21047"/>
    </source>
</evidence>
<dbReference type="PANTHER" id="PTHR23120">
    <property type="entry name" value="MAESTRO-RELATED HEAT DOMAIN-CONTAINING"/>
    <property type="match status" value="1"/>
</dbReference>
<dbReference type="Pfam" id="PF23227">
    <property type="entry name" value="HEAT_MROH2B_C"/>
    <property type="match status" value="1"/>
</dbReference>
<gene>
    <name evidence="4" type="primary">Mroh5_1</name>
    <name evidence="4" type="ORF">PODPOD_R11796</name>
</gene>
<dbReference type="InterPro" id="IPR055406">
    <property type="entry name" value="HEAT_Maestro"/>
</dbReference>
<dbReference type="Pfam" id="PF21047">
    <property type="entry name" value="HEAT_Maestro"/>
    <property type="match status" value="1"/>
</dbReference>
<comment type="caution">
    <text evidence="4">The sequence shown here is derived from an EMBL/GenBank/DDBJ whole genome shotgun (WGS) entry which is preliminary data.</text>
</comment>
<evidence type="ECO:0000313" key="4">
    <source>
        <dbReference type="EMBL" id="NXL54607.1"/>
    </source>
</evidence>
<dbReference type="GO" id="GO:0005737">
    <property type="term" value="C:cytoplasm"/>
    <property type="evidence" value="ECO:0007669"/>
    <property type="project" value="TreeGrafter"/>
</dbReference>
<keyword evidence="1" id="KW-0677">Repeat</keyword>
<dbReference type="OrthoDB" id="9421177at2759"/>
<sequence length="737" mass="81347">ELQGLSSSSLSPCSRAGLLLQDRKNSLLCTCFRSVLCLPPQEDMQGQDAFLCTQTLAAMDSMLQVLVGSSGPFGLLELQNILQLLLPFTESQPAAVQERATARIARLISSITTCPLPQVCPCFAEAAGPGHRCPKMHCFAMLGRLVGHLSLCCTCKDEGTRCEAAEALRHLHVFILQQRSKRSRLGLGPSRCGWAGRARQAPCHQGHSPWRESLTQRRFTKYLQPSDRADVICMAVESLTAPSAYTMNVAAHMVDVLVAGSAFQPGQVFNIVQAIYRNLPSIRAVSALSSLDRALLALTGEHPSEMVASLLQCSPMCIRVAMSMWKAMVSEPQAAEKVLRELLSVLMSQLLRKKSTCTEDDPYILALAAARTITKILQQPTCLQAAKALFPQLFLALLFQESASMELTLQEGHLLRREHQQGPLAPIRCIVQSLKALLCSTGFESQVLAIEAQGGWDALLRAKTHLAGVCVVAREMMKTPRPLRSAIFCHLAELLGMEDSPWKVAAMAFLIEMLGCADLSEELDRALNIFPSYLRSQYWGMHSLVLRGVLRLTRRPDTARRTLVLLPYIMEQLQSANSETSVAALPVLSDMLQLLEGKTRSLVALAAADKLQRLFDNESSAVRELAICLFQGVMGLVARSEKKKMKQEVCRSLLPLLFHMHDEVEHVAKASREALLSAARFLKWGQLAHLAETAQAWRIGECLLSRNGNGAEDYLCQSQPYLQSLQEPLRREAVRFI</sequence>